<organism evidence="1">
    <name type="scientific">Anguilla anguilla</name>
    <name type="common">European freshwater eel</name>
    <name type="synonym">Muraena anguilla</name>
    <dbReference type="NCBI Taxonomy" id="7936"/>
    <lineage>
        <taxon>Eukaryota</taxon>
        <taxon>Metazoa</taxon>
        <taxon>Chordata</taxon>
        <taxon>Craniata</taxon>
        <taxon>Vertebrata</taxon>
        <taxon>Euteleostomi</taxon>
        <taxon>Actinopterygii</taxon>
        <taxon>Neopterygii</taxon>
        <taxon>Teleostei</taxon>
        <taxon>Anguilliformes</taxon>
        <taxon>Anguillidae</taxon>
        <taxon>Anguilla</taxon>
    </lineage>
</organism>
<sequence>MSIKKGSFHERQTI</sequence>
<reference evidence="1" key="1">
    <citation type="submission" date="2014-11" db="EMBL/GenBank/DDBJ databases">
        <authorList>
            <person name="Amaro Gonzalez C."/>
        </authorList>
    </citation>
    <scope>NUCLEOTIDE SEQUENCE</scope>
</reference>
<name>A0A0E9QT45_ANGAN</name>
<accession>A0A0E9QT45</accession>
<dbReference type="EMBL" id="GBXM01089147">
    <property type="protein sequence ID" value="JAH19430.1"/>
    <property type="molecule type" value="Transcribed_RNA"/>
</dbReference>
<evidence type="ECO:0000313" key="1">
    <source>
        <dbReference type="EMBL" id="JAH19430.1"/>
    </source>
</evidence>
<proteinExistence type="predicted"/>
<reference evidence="1" key="2">
    <citation type="journal article" date="2015" name="Fish Shellfish Immunol.">
        <title>Early steps in the European eel (Anguilla anguilla)-Vibrio vulnificus interaction in the gills: Role of the RtxA13 toxin.</title>
        <authorList>
            <person name="Callol A."/>
            <person name="Pajuelo D."/>
            <person name="Ebbesson L."/>
            <person name="Teles M."/>
            <person name="MacKenzie S."/>
            <person name="Amaro C."/>
        </authorList>
    </citation>
    <scope>NUCLEOTIDE SEQUENCE</scope>
</reference>
<protein>
    <submittedName>
        <fullName evidence="1">Uncharacterized protein</fullName>
    </submittedName>
</protein>